<name>A0A401IJ71_APHSA</name>
<gene>
    <name evidence="2" type="ORF">AsFPU1_2778</name>
</gene>
<reference evidence="3" key="1">
    <citation type="submission" date="2017-05" db="EMBL/GenBank/DDBJ databases">
        <title>Physiological properties and genetic analysis related to exopolysaccharide production of fresh-water unicellular cyanobacterium Aphanothece sacrum, Suizenji Nori, that has been cultured as a food source in Japan.</title>
        <authorList>
            <person name="Kanesaki Y."/>
            <person name="Yoshikawa S."/>
            <person name="Ohki K."/>
        </authorList>
    </citation>
    <scope>NUCLEOTIDE SEQUENCE [LARGE SCALE GENOMIC DNA]</scope>
    <source>
        <strain evidence="3">FPU1</strain>
    </source>
</reference>
<proteinExistence type="predicted"/>
<dbReference type="OrthoDB" id="428427at2"/>
<dbReference type="InterPro" id="IPR012296">
    <property type="entry name" value="Nuclease_put_TT1808"/>
</dbReference>
<dbReference type="PANTHER" id="PTHR34107">
    <property type="entry name" value="SLL0198 PROTEIN-RELATED"/>
    <property type="match status" value="1"/>
</dbReference>
<evidence type="ECO:0000259" key="1">
    <source>
        <dbReference type="Pfam" id="PF05685"/>
    </source>
</evidence>
<dbReference type="InterPro" id="IPR008538">
    <property type="entry name" value="Uma2"/>
</dbReference>
<accession>A0A401IJ71</accession>
<evidence type="ECO:0000313" key="3">
    <source>
        <dbReference type="Proteomes" id="UP000287247"/>
    </source>
</evidence>
<dbReference type="AlphaFoldDB" id="A0A401IJ71"/>
<dbReference type="EMBL" id="BDQK01000013">
    <property type="protein sequence ID" value="GBF81365.1"/>
    <property type="molecule type" value="Genomic_DNA"/>
</dbReference>
<dbReference type="InterPro" id="IPR011335">
    <property type="entry name" value="Restrct_endonuc-II-like"/>
</dbReference>
<dbReference type="CDD" id="cd06260">
    <property type="entry name" value="DUF820-like"/>
    <property type="match status" value="1"/>
</dbReference>
<feature type="domain" description="Putative restriction endonuclease" evidence="1">
    <location>
        <begin position="12"/>
        <end position="197"/>
    </location>
</feature>
<dbReference type="Pfam" id="PF05685">
    <property type="entry name" value="Uma2"/>
    <property type="match status" value="1"/>
</dbReference>
<dbReference type="RefSeq" id="WP_125061126.1">
    <property type="nucleotide sequence ID" value="NZ_BDQK01000013.1"/>
</dbReference>
<evidence type="ECO:0000313" key="2">
    <source>
        <dbReference type="EMBL" id="GBF81365.1"/>
    </source>
</evidence>
<dbReference type="Gene3D" id="3.90.1570.10">
    <property type="entry name" value="tt1808, chain A"/>
    <property type="match status" value="1"/>
</dbReference>
<keyword evidence="3" id="KW-1185">Reference proteome</keyword>
<comment type="caution">
    <text evidence="2">The sequence shown here is derived from an EMBL/GenBank/DDBJ whole genome shotgun (WGS) entry which is preliminary data.</text>
</comment>
<dbReference type="PANTHER" id="PTHR34107:SF2">
    <property type="entry name" value="SLL0888 PROTEIN"/>
    <property type="match status" value="1"/>
</dbReference>
<dbReference type="Proteomes" id="UP000287247">
    <property type="component" value="Unassembled WGS sequence"/>
</dbReference>
<protein>
    <recommendedName>
        <fullName evidence="1">Putative restriction endonuclease domain-containing protein</fullName>
    </recommendedName>
</protein>
<organism evidence="2 3">
    <name type="scientific">Aphanothece sacrum FPU1</name>
    <dbReference type="NCBI Taxonomy" id="1920663"/>
    <lineage>
        <taxon>Bacteria</taxon>
        <taxon>Bacillati</taxon>
        <taxon>Cyanobacteriota</taxon>
        <taxon>Cyanophyceae</taxon>
        <taxon>Oscillatoriophycideae</taxon>
        <taxon>Chroococcales</taxon>
        <taxon>Aphanothecaceae</taxon>
        <taxon>Aphanothece</taxon>
    </lineage>
</organism>
<sequence length="211" mass="24199">MIAVIDKKLVSFDEFIDWYPENSENHYELRRGVILQMPKPRGKHSRLAGDLAFALGTVIRQTNQPYFIPKECVVKIANDTGYEPDIIVLDETAIADEPRWERESIITLSQSIKLVVEVVSTNWRDDYLVKLADYEGFGIQEYWIADYLGFGGRRYIGSPKQPTFTVCSLVNGEYEMQQFRGSDHLISPTFQEFQLTVDQIFNSCPSIGTQT</sequence>
<dbReference type="SUPFAM" id="SSF52980">
    <property type="entry name" value="Restriction endonuclease-like"/>
    <property type="match status" value="1"/>
</dbReference>